<feature type="domain" description="TonB-dependent receptor plug" evidence="15">
    <location>
        <begin position="52"/>
        <end position="155"/>
    </location>
</feature>
<dbReference type="SUPFAM" id="SSF56935">
    <property type="entry name" value="Porins"/>
    <property type="match status" value="1"/>
</dbReference>
<comment type="subcellular location">
    <subcellularLocation>
        <location evidence="1 11">Cell outer membrane</location>
        <topology evidence="1 11">Multi-pass membrane protein</topology>
    </subcellularLocation>
</comment>
<keyword evidence="4" id="KW-0410">Iron transport</keyword>
<evidence type="ECO:0000256" key="8">
    <source>
        <dbReference type="ARBA" id="ARBA00023077"/>
    </source>
</evidence>
<dbReference type="KEGG" id="buy:D8S85_02210"/>
<keyword evidence="2 11" id="KW-0813">Transport</keyword>
<dbReference type="InterPro" id="IPR036942">
    <property type="entry name" value="Beta-barrel_TonB_sf"/>
</dbReference>
<keyword evidence="8 12" id="KW-0798">TonB box</keyword>
<dbReference type="PANTHER" id="PTHR32552">
    <property type="entry name" value="FERRICHROME IRON RECEPTOR-RELATED"/>
    <property type="match status" value="1"/>
</dbReference>
<dbReference type="PROSITE" id="PS52016">
    <property type="entry name" value="TONB_DEPENDENT_REC_3"/>
    <property type="match status" value="1"/>
</dbReference>
<dbReference type="Gene3D" id="2.40.170.20">
    <property type="entry name" value="TonB-dependent receptor, beta-barrel domain"/>
    <property type="match status" value="1"/>
</dbReference>
<dbReference type="Pfam" id="PF00593">
    <property type="entry name" value="TonB_dep_Rec_b-barrel"/>
    <property type="match status" value="1"/>
</dbReference>
<organism evidence="16 17">
    <name type="scientific">Butyricimonas faecalis</name>
    <dbReference type="NCBI Taxonomy" id="2093856"/>
    <lineage>
        <taxon>Bacteria</taxon>
        <taxon>Pseudomonadati</taxon>
        <taxon>Bacteroidota</taxon>
        <taxon>Bacteroidia</taxon>
        <taxon>Bacteroidales</taxon>
        <taxon>Odoribacteraceae</taxon>
        <taxon>Butyricimonas</taxon>
    </lineage>
</organism>
<dbReference type="EMBL" id="CP032819">
    <property type="protein sequence ID" value="AZS28480.1"/>
    <property type="molecule type" value="Genomic_DNA"/>
</dbReference>
<evidence type="ECO:0000256" key="13">
    <source>
        <dbReference type="SAM" id="SignalP"/>
    </source>
</evidence>
<accession>A0A3S9VPL6</accession>
<evidence type="ECO:0000313" key="17">
    <source>
        <dbReference type="Proteomes" id="UP000270673"/>
    </source>
</evidence>
<sequence length="711" mass="81296">MRIIYSTLLLTFISGHLFAQRSETMQTNDSTFSVIKQLKEVIITAEKRELSISEIPVALSVISGKNLLNENNPDLRNLSGIVPNFYMQEGGLKLSTPLYIRGIGTVSGTPPVGLYVDGVPIFDKNAFIFDLYDIKQIEVLRGPQTTLYGRNSIIGLINIRTNPPVTKFSLQAKAGVSSYNSQNYLFMANLPINRVLYNKLSFAYNRTDGYFKNDFTGGKSNKSDSYDIRYQGNVFTDATWEIALGINYNHSFDDGYAYHAVDSLKVHRYRVNYNADASYKRDLLSTYVNMQKHFSQTLLNWITSYSRAKDKQVLDADFTYHDVFQNEKKSKQDLITQEINYRSSQGEKIDWTVGTFGFYKDLKNDYLATFGTERHLLLPLDLDQVLYYNNTSTWGIAGYGQVTVKNLLPGMFVTAGIRYDYEKASLSYRDSLLFHDAEQFTGYHDWDEKHAYAAWLPKFSVLQKWNEQLSTYLNISKGYKAGGYNIISNKMTTQVVELEYGKESLWNYEVGAKYFSVNGRFNMNGALFYIDWKDQQIFVMEMMGPIIKNAGDARSIGAEIDLSWECLPRLVYFLSSGYSNSEYYYHLTKEYEGNKIVMAPEFTMNTGASYTQAIKSSLFKFFTVTTSITGFGTQYFDEANTMKQDPYFLWNMELGISGKNIDFHVWGKNILDKSFFCYMFNSPVGKHLPEYMKSGQSGAPSRFGASITIKL</sequence>
<evidence type="ECO:0000256" key="6">
    <source>
        <dbReference type="ARBA" id="ARBA00023004"/>
    </source>
</evidence>
<evidence type="ECO:0000256" key="10">
    <source>
        <dbReference type="ARBA" id="ARBA00023237"/>
    </source>
</evidence>
<dbReference type="GO" id="GO:0009279">
    <property type="term" value="C:cell outer membrane"/>
    <property type="evidence" value="ECO:0007669"/>
    <property type="project" value="UniProtKB-SubCell"/>
</dbReference>
<keyword evidence="16" id="KW-0675">Receptor</keyword>
<proteinExistence type="inferred from homology"/>
<dbReference type="AlphaFoldDB" id="A0A3S9VPL6"/>
<protein>
    <submittedName>
        <fullName evidence="16">TonB-dependent receptor</fullName>
    </submittedName>
</protein>
<evidence type="ECO:0000256" key="1">
    <source>
        <dbReference type="ARBA" id="ARBA00004571"/>
    </source>
</evidence>
<keyword evidence="17" id="KW-1185">Reference proteome</keyword>
<keyword evidence="7" id="KW-0406">Ion transport</keyword>
<gene>
    <name evidence="16" type="ORF">D8S85_02210</name>
</gene>
<evidence type="ECO:0000256" key="12">
    <source>
        <dbReference type="RuleBase" id="RU003357"/>
    </source>
</evidence>
<evidence type="ECO:0000256" key="4">
    <source>
        <dbReference type="ARBA" id="ARBA00022496"/>
    </source>
</evidence>
<reference evidence="16 17" key="1">
    <citation type="submission" date="2018-10" db="EMBL/GenBank/DDBJ databases">
        <title>Butyricimonas faecalis sp. nov., isolated from human faeces and emended description of the genus Butyricimonas.</title>
        <authorList>
            <person name="Le Roy T."/>
            <person name="Van der Smissen P."/>
            <person name="Paquot A."/>
            <person name="Delzenne N."/>
            <person name="Muccioli G."/>
            <person name="Collet J.-F."/>
            <person name="Cani P.D."/>
        </authorList>
    </citation>
    <scope>NUCLEOTIDE SEQUENCE [LARGE SCALE GENOMIC DNA]</scope>
    <source>
        <strain evidence="16 17">H184</strain>
    </source>
</reference>
<dbReference type="Proteomes" id="UP000270673">
    <property type="component" value="Chromosome"/>
</dbReference>
<evidence type="ECO:0000256" key="5">
    <source>
        <dbReference type="ARBA" id="ARBA00022692"/>
    </source>
</evidence>
<keyword evidence="9 11" id="KW-0472">Membrane</keyword>
<feature type="chain" id="PRO_5019448565" evidence="13">
    <location>
        <begin position="20"/>
        <end position="711"/>
    </location>
</feature>
<evidence type="ECO:0000313" key="16">
    <source>
        <dbReference type="EMBL" id="AZS28480.1"/>
    </source>
</evidence>
<evidence type="ECO:0000256" key="2">
    <source>
        <dbReference type="ARBA" id="ARBA00022448"/>
    </source>
</evidence>
<dbReference type="InterPro" id="IPR039426">
    <property type="entry name" value="TonB-dep_rcpt-like"/>
</dbReference>
<feature type="domain" description="TonB-dependent receptor-like beta-barrel" evidence="14">
    <location>
        <begin position="196"/>
        <end position="669"/>
    </location>
</feature>
<evidence type="ECO:0000259" key="14">
    <source>
        <dbReference type="Pfam" id="PF00593"/>
    </source>
</evidence>
<comment type="similarity">
    <text evidence="11 12">Belongs to the TonB-dependent receptor family.</text>
</comment>
<keyword evidence="13" id="KW-0732">Signal</keyword>
<dbReference type="InterPro" id="IPR000531">
    <property type="entry name" value="Beta-barrel_TonB"/>
</dbReference>
<evidence type="ECO:0000256" key="3">
    <source>
        <dbReference type="ARBA" id="ARBA00022452"/>
    </source>
</evidence>
<evidence type="ECO:0000256" key="9">
    <source>
        <dbReference type="ARBA" id="ARBA00023136"/>
    </source>
</evidence>
<keyword evidence="6" id="KW-0408">Iron</keyword>
<feature type="signal peptide" evidence="13">
    <location>
        <begin position="1"/>
        <end position="19"/>
    </location>
</feature>
<dbReference type="PANTHER" id="PTHR32552:SF81">
    <property type="entry name" value="TONB-DEPENDENT OUTER MEMBRANE RECEPTOR"/>
    <property type="match status" value="1"/>
</dbReference>
<dbReference type="OrthoDB" id="9775095at2"/>
<dbReference type="GO" id="GO:0006826">
    <property type="term" value="P:iron ion transport"/>
    <property type="evidence" value="ECO:0007669"/>
    <property type="project" value="UniProtKB-KW"/>
</dbReference>
<evidence type="ECO:0000256" key="11">
    <source>
        <dbReference type="PROSITE-ProRule" id="PRU01360"/>
    </source>
</evidence>
<evidence type="ECO:0000256" key="7">
    <source>
        <dbReference type="ARBA" id="ARBA00023065"/>
    </source>
</evidence>
<dbReference type="RefSeq" id="WP_106624598.1">
    <property type="nucleotide sequence ID" value="NZ_CP032819.1"/>
</dbReference>
<keyword evidence="5 11" id="KW-0812">Transmembrane</keyword>
<name>A0A3S9VPL6_9BACT</name>
<keyword evidence="3 11" id="KW-1134">Transmembrane beta strand</keyword>
<evidence type="ECO:0000259" key="15">
    <source>
        <dbReference type="Pfam" id="PF07715"/>
    </source>
</evidence>
<dbReference type="Pfam" id="PF07715">
    <property type="entry name" value="Plug"/>
    <property type="match status" value="1"/>
</dbReference>
<keyword evidence="10 11" id="KW-0998">Cell outer membrane</keyword>
<dbReference type="InterPro" id="IPR012910">
    <property type="entry name" value="Plug_dom"/>
</dbReference>